<evidence type="ECO:0000313" key="6">
    <source>
        <dbReference type="Proteomes" id="UP000199031"/>
    </source>
</evidence>
<keyword evidence="3" id="KW-0902">Two-component regulatory system</keyword>
<organism evidence="5 6">
    <name type="scientific">Parafilimonas terrae</name>
    <dbReference type="NCBI Taxonomy" id="1465490"/>
    <lineage>
        <taxon>Bacteria</taxon>
        <taxon>Pseudomonadati</taxon>
        <taxon>Bacteroidota</taxon>
        <taxon>Chitinophagia</taxon>
        <taxon>Chitinophagales</taxon>
        <taxon>Chitinophagaceae</taxon>
        <taxon>Parafilimonas</taxon>
    </lineage>
</organism>
<evidence type="ECO:0000256" key="1">
    <source>
        <dbReference type="ARBA" id="ARBA00022679"/>
    </source>
</evidence>
<reference evidence="5 6" key="1">
    <citation type="submission" date="2016-10" db="EMBL/GenBank/DDBJ databases">
        <authorList>
            <person name="de Groot N.N."/>
        </authorList>
    </citation>
    <scope>NUCLEOTIDE SEQUENCE [LARGE SCALE GENOMIC DNA]</scope>
    <source>
        <strain evidence="5 6">DSM 28286</strain>
    </source>
</reference>
<dbReference type="OrthoDB" id="5401121at2"/>
<protein>
    <submittedName>
        <fullName evidence="5">Histidine kinase</fullName>
    </submittedName>
</protein>
<dbReference type="EMBL" id="FOXQ01000008">
    <property type="protein sequence ID" value="SFQ29314.1"/>
    <property type="molecule type" value="Genomic_DNA"/>
</dbReference>
<dbReference type="GO" id="GO:0046983">
    <property type="term" value="F:protein dimerization activity"/>
    <property type="evidence" value="ECO:0007669"/>
    <property type="project" value="InterPro"/>
</dbReference>
<dbReference type="Gene3D" id="6.10.250.2870">
    <property type="match status" value="1"/>
</dbReference>
<name>A0A1I5XBS5_9BACT</name>
<keyword evidence="6" id="KW-1185">Reference proteome</keyword>
<keyword evidence="2 5" id="KW-0418">Kinase</keyword>
<feature type="domain" description="Signal transduction histidine kinase subgroup 3 dimerisation and phosphoacceptor" evidence="4">
    <location>
        <begin position="37"/>
        <end position="91"/>
    </location>
</feature>
<evidence type="ECO:0000313" key="5">
    <source>
        <dbReference type="EMBL" id="SFQ29314.1"/>
    </source>
</evidence>
<gene>
    <name evidence="5" type="ORF">SAMN05444277_10870</name>
</gene>
<dbReference type="GO" id="GO:0016020">
    <property type="term" value="C:membrane"/>
    <property type="evidence" value="ECO:0007669"/>
    <property type="project" value="InterPro"/>
</dbReference>
<evidence type="ECO:0000259" key="4">
    <source>
        <dbReference type="Pfam" id="PF07730"/>
    </source>
</evidence>
<evidence type="ECO:0000256" key="3">
    <source>
        <dbReference type="ARBA" id="ARBA00023012"/>
    </source>
</evidence>
<evidence type="ECO:0000256" key="2">
    <source>
        <dbReference type="ARBA" id="ARBA00022777"/>
    </source>
</evidence>
<dbReference type="InterPro" id="IPR011712">
    <property type="entry name" value="Sig_transdc_His_kin_sub3_dim/P"/>
</dbReference>
<dbReference type="PANTHER" id="PTHR24421">
    <property type="entry name" value="NITRATE/NITRITE SENSOR PROTEIN NARX-RELATED"/>
    <property type="match status" value="1"/>
</dbReference>
<dbReference type="Proteomes" id="UP000199031">
    <property type="component" value="Unassembled WGS sequence"/>
</dbReference>
<dbReference type="STRING" id="1465490.SAMN05444277_10870"/>
<keyword evidence="1" id="KW-0808">Transferase</keyword>
<dbReference type="InterPro" id="IPR050482">
    <property type="entry name" value="Sensor_HK_TwoCompSys"/>
</dbReference>
<sequence>MLQQNKKESQVKMRYRLEHELLLSQLETQEYSFSQVSMALHDNIGQLLSTTKLLLGMTAMGLAQPPDTLKTAEHTLAKAIADLRSLSKTLHNGWLPHFNFISHLEAEKERINARGMTQVAIISNNEELLLEPGVQIILFRVVYEALQHITKHCSAKCITIRLKGGLNLFEIEIALSDIAYPLKKNTVSSNMQRRIQLLGGTIKWQYNEINKYLIQIKIPVNNKEIA</sequence>
<dbReference type="AlphaFoldDB" id="A0A1I5XBS5"/>
<dbReference type="Pfam" id="PF07730">
    <property type="entry name" value="HisKA_3"/>
    <property type="match status" value="1"/>
</dbReference>
<accession>A0A1I5XBS5</accession>
<dbReference type="GO" id="GO:0000155">
    <property type="term" value="F:phosphorelay sensor kinase activity"/>
    <property type="evidence" value="ECO:0007669"/>
    <property type="project" value="InterPro"/>
</dbReference>
<proteinExistence type="predicted"/>